<reference evidence="12" key="1">
    <citation type="submission" date="2023-02" db="EMBL/GenBank/DDBJ databases">
        <title>Genome of Flavobacteriaceae gen. nov. sp. strain F89.</title>
        <authorList>
            <person name="Wang Y."/>
        </authorList>
    </citation>
    <scope>NUCLEOTIDE SEQUENCE</scope>
    <source>
        <strain evidence="12">F89</strain>
    </source>
</reference>
<comment type="caution">
    <text evidence="12">The sequence shown here is derived from an EMBL/GenBank/DDBJ whole genome shotgun (WGS) entry which is preliminary data.</text>
</comment>
<evidence type="ECO:0000256" key="1">
    <source>
        <dbReference type="ARBA" id="ARBA00004766"/>
    </source>
</evidence>
<dbReference type="CDD" id="cd04243">
    <property type="entry name" value="AAK_AK-HSDH-like"/>
    <property type="match status" value="1"/>
</dbReference>
<dbReference type="NCBIfam" id="TIGR00657">
    <property type="entry name" value="asp_kinases"/>
    <property type="match status" value="1"/>
</dbReference>
<evidence type="ECO:0000256" key="3">
    <source>
        <dbReference type="ARBA" id="ARBA00022679"/>
    </source>
</evidence>
<evidence type="ECO:0000313" key="13">
    <source>
        <dbReference type="Proteomes" id="UP001200642"/>
    </source>
</evidence>
<evidence type="ECO:0000256" key="9">
    <source>
        <dbReference type="RuleBase" id="RU003448"/>
    </source>
</evidence>
<dbReference type="PANTHER" id="PTHR21499">
    <property type="entry name" value="ASPARTATE KINASE"/>
    <property type="match status" value="1"/>
</dbReference>
<dbReference type="InterPro" id="IPR005260">
    <property type="entry name" value="Asp_kin_monofn"/>
</dbReference>
<feature type="domain" description="Aspartate/glutamate/uridylate kinase" evidence="11">
    <location>
        <begin position="3"/>
        <end position="277"/>
    </location>
</feature>
<evidence type="ECO:0000256" key="8">
    <source>
        <dbReference type="PIRSR" id="PIRSR000726-1"/>
    </source>
</evidence>
<dbReference type="GO" id="GO:0005524">
    <property type="term" value="F:ATP binding"/>
    <property type="evidence" value="ECO:0007669"/>
    <property type="project" value="UniProtKB-KW"/>
</dbReference>
<dbReference type="InterPro" id="IPR001048">
    <property type="entry name" value="Asp/Glu/Uridylate_kinase"/>
</dbReference>
<comment type="pathway">
    <text evidence="10">Amino-acid biosynthesis; L-methionine biosynthesis via de novo pathway; L-homoserine from L-aspartate: step 1/3.</text>
</comment>
<dbReference type="AlphaFoldDB" id="A0AAE3ES97"/>
<comment type="pathway">
    <text evidence="1 10">Amino-acid biosynthesis; L-lysine biosynthesis via DAP pathway; (S)-tetrahydrodipicolinate from L-aspartate: step 1/4.</text>
</comment>
<dbReference type="EC" id="2.7.2.4" evidence="9"/>
<proteinExistence type="inferred from homology"/>
<dbReference type="GO" id="GO:0004072">
    <property type="term" value="F:aspartate kinase activity"/>
    <property type="evidence" value="ECO:0007669"/>
    <property type="project" value="UniProtKB-EC"/>
</dbReference>
<comment type="similarity">
    <text evidence="2 9">Belongs to the aspartokinase family.</text>
</comment>
<dbReference type="InterPro" id="IPR042199">
    <property type="entry name" value="AsparK_Bifunc_asparK/hSer_DH"/>
</dbReference>
<dbReference type="InterPro" id="IPR001341">
    <property type="entry name" value="Asp_kinase"/>
</dbReference>
<evidence type="ECO:0000259" key="11">
    <source>
        <dbReference type="Pfam" id="PF00696"/>
    </source>
</evidence>
<evidence type="ECO:0000256" key="2">
    <source>
        <dbReference type="ARBA" id="ARBA00010122"/>
    </source>
</evidence>
<dbReference type="PIRSF" id="PIRSF000726">
    <property type="entry name" value="Asp_kin"/>
    <property type="match status" value="1"/>
</dbReference>
<sequence length="416" mass="47226">MRIYKFGGASVKDANSIKNLVNVLQVMGHENTLLVVSAMGKTTNAMEDVVNSYFNNKEALPLAFQEVISYHNAILKELFDNPKHPIFEKIKSLFDEAKGFLAWNKSPKYGFVYDQVVGYGELVSTTILSTYFNEIGIVNTWLDIRDFIKTNDNYRDGQVNWEKTQEYVSQGIDGSKLNITQGFLGSDDNNFTTTLGREGSDYTAAILAYCLNAHEVTIWKDVPGVLNADPRYFEQAQLLHKISYREAIELAFYGASVIHPKTLQPLQRKEIPLHVKSFLNPRDKGTTVGKGVGMEPQVPCFIVKKNLVLIKLSSLDFSFIVEDNISELFKLFHEYKMKVDLIQNSAISFSVCMDNRFDKLPELLSQLQRKFKVAHHEGVSLYTIRHFNSESLDSLQNGKVILLEQRGRETVQLVAK</sequence>
<comment type="catalytic activity">
    <reaction evidence="7 9">
        <text>L-aspartate + ATP = 4-phospho-L-aspartate + ADP</text>
        <dbReference type="Rhea" id="RHEA:23776"/>
        <dbReference type="ChEBI" id="CHEBI:29991"/>
        <dbReference type="ChEBI" id="CHEBI:30616"/>
        <dbReference type="ChEBI" id="CHEBI:57535"/>
        <dbReference type="ChEBI" id="CHEBI:456216"/>
        <dbReference type="EC" id="2.7.2.4"/>
    </reaction>
</comment>
<dbReference type="PANTHER" id="PTHR21499:SF59">
    <property type="entry name" value="ASPARTOKINASE"/>
    <property type="match status" value="1"/>
</dbReference>
<keyword evidence="4 8" id="KW-0547">Nucleotide-binding</keyword>
<keyword evidence="6 8" id="KW-0067">ATP-binding</keyword>
<name>A0AAE3ES97_9FLAO</name>
<protein>
    <recommendedName>
        <fullName evidence="9">Aspartokinase</fullName>
        <ecNumber evidence="9">2.7.2.4</ecNumber>
    </recommendedName>
</protein>
<dbReference type="RefSeq" id="WP_317901289.1">
    <property type="nucleotide sequence ID" value="NZ_JAIRBC010000006.1"/>
</dbReference>
<dbReference type="Gene3D" id="3.30.70.260">
    <property type="match status" value="1"/>
</dbReference>
<keyword evidence="10" id="KW-0028">Amino-acid biosynthesis</keyword>
<keyword evidence="3 9" id="KW-0808">Transferase</keyword>
<dbReference type="Gene3D" id="1.20.120.1320">
    <property type="entry name" value="Aspartokinase, catalytic domain"/>
    <property type="match status" value="1"/>
</dbReference>
<dbReference type="Gene3D" id="3.40.1160.10">
    <property type="entry name" value="Acetylglutamate kinase-like"/>
    <property type="match status" value="1"/>
</dbReference>
<dbReference type="SUPFAM" id="SSF53633">
    <property type="entry name" value="Carbamate kinase-like"/>
    <property type="match status" value="1"/>
</dbReference>
<dbReference type="SUPFAM" id="SSF55021">
    <property type="entry name" value="ACT-like"/>
    <property type="match status" value="1"/>
</dbReference>
<dbReference type="GO" id="GO:0009089">
    <property type="term" value="P:lysine biosynthetic process via diaminopimelate"/>
    <property type="evidence" value="ECO:0007669"/>
    <property type="project" value="InterPro"/>
</dbReference>
<keyword evidence="13" id="KW-1185">Reference proteome</keyword>
<dbReference type="InterPro" id="IPR045865">
    <property type="entry name" value="ACT-like_dom_sf"/>
</dbReference>
<dbReference type="GO" id="GO:0009090">
    <property type="term" value="P:homoserine biosynthetic process"/>
    <property type="evidence" value="ECO:0007669"/>
    <property type="project" value="TreeGrafter"/>
</dbReference>
<organism evidence="12 13">
    <name type="scientific">Cerina litoralis</name>
    <dbReference type="NCBI Taxonomy" id="2874477"/>
    <lineage>
        <taxon>Bacteria</taxon>
        <taxon>Pseudomonadati</taxon>
        <taxon>Bacteroidota</taxon>
        <taxon>Flavobacteriia</taxon>
        <taxon>Flavobacteriales</taxon>
        <taxon>Flavobacteriaceae</taxon>
        <taxon>Cerina</taxon>
    </lineage>
</organism>
<comment type="pathway">
    <text evidence="10">Amino-acid biosynthesis; L-threonine biosynthesis; L-threonine from L-aspartate: step 1/5.</text>
</comment>
<gene>
    <name evidence="12" type="ORF">K8352_05255</name>
</gene>
<evidence type="ECO:0000256" key="5">
    <source>
        <dbReference type="ARBA" id="ARBA00022777"/>
    </source>
</evidence>
<accession>A0AAE3ES97</accession>
<dbReference type="GO" id="GO:0005829">
    <property type="term" value="C:cytosol"/>
    <property type="evidence" value="ECO:0007669"/>
    <property type="project" value="TreeGrafter"/>
</dbReference>
<evidence type="ECO:0000256" key="6">
    <source>
        <dbReference type="ARBA" id="ARBA00022840"/>
    </source>
</evidence>
<evidence type="ECO:0000256" key="10">
    <source>
        <dbReference type="RuleBase" id="RU004249"/>
    </source>
</evidence>
<evidence type="ECO:0000256" key="4">
    <source>
        <dbReference type="ARBA" id="ARBA00022741"/>
    </source>
</evidence>
<dbReference type="InterPro" id="IPR036393">
    <property type="entry name" value="AceGlu_kinase-like_sf"/>
</dbReference>
<feature type="binding site" evidence="8">
    <location>
        <position position="231"/>
    </location>
    <ligand>
        <name>ATP</name>
        <dbReference type="ChEBI" id="CHEBI:30616"/>
    </ligand>
</feature>
<keyword evidence="5 9" id="KW-0418">Kinase</keyword>
<dbReference type="EMBL" id="JAIRBC010000006">
    <property type="protein sequence ID" value="MCG2460145.1"/>
    <property type="molecule type" value="Genomic_DNA"/>
</dbReference>
<evidence type="ECO:0000256" key="7">
    <source>
        <dbReference type="ARBA" id="ARBA00047872"/>
    </source>
</evidence>
<dbReference type="Pfam" id="PF00696">
    <property type="entry name" value="AA_kinase"/>
    <property type="match status" value="1"/>
</dbReference>
<dbReference type="Proteomes" id="UP001200642">
    <property type="component" value="Unassembled WGS sequence"/>
</dbReference>
<evidence type="ECO:0000313" key="12">
    <source>
        <dbReference type="EMBL" id="MCG2460145.1"/>
    </source>
</evidence>